<dbReference type="InterPro" id="IPR000682">
    <property type="entry name" value="PCMT"/>
</dbReference>
<dbReference type="PANTHER" id="PTHR11579">
    <property type="entry name" value="PROTEIN-L-ISOASPARTATE O-METHYLTRANSFERASE"/>
    <property type="match status" value="1"/>
</dbReference>
<proteinExistence type="inferred from homology"/>
<dbReference type="RefSeq" id="WP_214621766.1">
    <property type="nucleotide sequence ID" value="NZ_JAHGAW010000002.1"/>
</dbReference>
<sequence>MTEQNFRAMRRAMVESQLRTNDVNDPEIIEAILAEPRENYLPPERRDAAYIDRAVPLIAGRALNPPLATARLIAAAAPRAGERVLLIGSATGYAAALLARLGCDVVAVEEEASLAAHAKAQLADWAGITLVTGPLAQGAKKDGPYDILFVDGAVEELGDTLIDQLKVDGRAVFARADRGVTRLCVGTRTAGGFGARAFVDSEAVPLPGFAKPKSFTF</sequence>
<dbReference type="AlphaFoldDB" id="A0A9X1D9S7"/>
<evidence type="ECO:0000313" key="4">
    <source>
        <dbReference type="EMBL" id="MBT2186019.1"/>
    </source>
</evidence>
<dbReference type="EMBL" id="JAHGAW010000002">
    <property type="protein sequence ID" value="MBT2186019.1"/>
    <property type="molecule type" value="Genomic_DNA"/>
</dbReference>
<reference evidence="4" key="1">
    <citation type="submission" date="2021-05" db="EMBL/GenBank/DDBJ databases">
        <title>Genome of Sphingobium sp. strain.</title>
        <authorList>
            <person name="Fan R."/>
        </authorList>
    </citation>
    <scope>NUCLEOTIDE SEQUENCE</scope>
    <source>
        <strain evidence="4">H33</strain>
    </source>
</reference>
<dbReference type="Pfam" id="PF01135">
    <property type="entry name" value="PCMT"/>
    <property type="match status" value="1"/>
</dbReference>
<dbReference type="GO" id="GO:0004719">
    <property type="term" value="F:protein-L-isoaspartate (D-aspartate) O-methyltransferase activity"/>
    <property type="evidence" value="ECO:0007669"/>
    <property type="project" value="InterPro"/>
</dbReference>
<evidence type="ECO:0000256" key="1">
    <source>
        <dbReference type="ARBA" id="ARBA00005369"/>
    </source>
</evidence>
<protein>
    <recommendedName>
        <fullName evidence="2">Protein-L-isoaspartate O-methyltransferase</fullName>
    </recommendedName>
    <alternativeName>
        <fullName evidence="3">Protein L-isoaspartyl methyltransferase</fullName>
    </alternativeName>
</protein>
<evidence type="ECO:0000256" key="3">
    <source>
        <dbReference type="ARBA" id="ARBA00030757"/>
    </source>
</evidence>
<keyword evidence="5" id="KW-1185">Reference proteome</keyword>
<evidence type="ECO:0000256" key="2">
    <source>
        <dbReference type="ARBA" id="ARBA00013346"/>
    </source>
</evidence>
<evidence type="ECO:0000313" key="5">
    <source>
        <dbReference type="Proteomes" id="UP001138757"/>
    </source>
</evidence>
<accession>A0A9X1D9S7</accession>
<gene>
    <name evidence="4" type="ORF">KK488_03570</name>
</gene>
<dbReference type="SUPFAM" id="SSF53335">
    <property type="entry name" value="S-adenosyl-L-methionine-dependent methyltransferases"/>
    <property type="match status" value="1"/>
</dbReference>
<organism evidence="4 5">
    <name type="scientific">Sphingobium nicotianae</name>
    <dbReference type="NCBI Taxonomy" id="2782607"/>
    <lineage>
        <taxon>Bacteria</taxon>
        <taxon>Pseudomonadati</taxon>
        <taxon>Pseudomonadota</taxon>
        <taxon>Alphaproteobacteria</taxon>
        <taxon>Sphingomonadales</taxon>
        <taxon>Sphingomonadaceae</taxon>
        <taxon>Sphingobium</taxon>
    </lineage>
</organism>
<dbReference type="PANTHER" id="PTHR11579:SF18">
    <property type="entry name" value="PROTEIN-L-ISOASPARTATE O-METHYLTRANSFERASE"/>
    <property type="match status" value="1"/>
</dbReference>
<dbReference type="Proteomes" id="UP001138757">
    <property type="component" value="Unassembled WGS sequence"/>
</dbReference>
<dbReference type="GO" id="GO:0005737">
    <property type="term" value="C:cytoplasm"/>
    <property type="evidence" value="ECO:0007669"/>
    <property type="project" value="TreeGrafter"/>
</dbReference>
<comment type="similarity">
    <text evidence="1">Belongs to the methyltransferase superfamily. L-isoaspartyl/D-aspartyl protein methyltransferase family.</text>
</comment>
<dbReference type="Gene3D" id="3.40.50.150">
    <property type="entry name" value="Vaccinia Virus protein VP39"/>
    <property type="match status" value="1"/>
</dbReference>
<dbReference type="InterPro" id="IPR029063">
    <property type="entry name" value="SAM-dependent_MTases_sf"/>
</dbReference>
<dbReference type="CDD" id="cd02440">
    <property type="entry name" value="AdoMet_MTases"/>
    <property type="match status" value="1"/>
</dbReference>
<comment type="caution">
    <text evidence="4">The sequence shown here is derived from an EMBL/GenBank/DDBJ whole genome shotgun (WGS) entry which is preliminary data.</text>
</comment>
<name>A0A9X1D9S7_9SPHN</name>